<protein>
    <recommendedName>
        <fullName evidence="3">Phosphoribosyl-ATP pyrophosphatase</fullName>
    </recommendedName>
</protein>
<dbReference type="AlphaFoldDB" id="A0A1U7Q137"/>
<reference evidence="2" key="1">
    <citation type="submission" date="2016-10" db="EMBL/GenBank/DDBJ databases">
        <authorList>
            <person name="Varghese N."/>
            <person name="Submissions S."/>
        </authorList>
    </citation>
    <scope>NUCLEOTIDE SEQUENCE [LARGE SCALE GENOMIC DNA]</scope>
    <source>
        <strain evidence="2">DSM 19482</strain>
    </source>
</reference>
<evidence type="ECO:0000313" key="1">
    <source>
        <dbReference type="EMBL" id="SIT98230.1"/>
    </source>
</evidence>
<dbReference type="Proteomes" id="UP000187261">
    <property type="component" value="Unassembled WGS sequence"/>
</dbReference>
<gene>
    <name evidence="1" type="ORF">SAMN05660493_02968</name>
</gene>
<proteinExistence type="predicted"/>
<dbReference type="OrthoDB" id="1450387at2"/>
<sequence>MADYNNIMELRAQKNLLKREIEGLEDILTFKDKKESLDILTHGFTDNIIKERVNADGGTSLSLDTQYIMQQISQGIRESASKKNIAGLAKDSLSSGLLETTIKMGVVALVGNFAKKSVMNKNWKRKLIGLGMVYLAPYALRFIRQKLDNYQKNKATSSLEKLI</sequence>
<evidence type="ECO:0000313" key="2">
    <source>
        <dbReference type="Proteomes" id="UP000187261"/>
    </source>
</evidence>
<name>A0A1U7Q137_9FLAO</name>
<keyword evidence="2" id="KW-1185">Reference proteome</keyword>
<accession>A0A1U7Q137</accession>
<dbReference type="RefSeq" id="WP_076784308.1">
    <property type="nucleotide sequence ID" value="NZ_FTPU01000046.1"/>
</dbReference>
<dbReference type="EMBL" id="FTPU01000046">
    <property type="protein sequence ID" value="SIT98230.1"/>
    <property type="molecule type" value="Genomic_DNA"/>
</dbReference>
<dbReference type="STRING" id="1121284.SAMN05660493_02968"/>
<evidence type="ECO:0008006" key="3">
    <source>
        <dbReference type="Google" id="ProtNLM"/>
    </source>
</evidence>
<organism evidence="1 2">
    <name type="scientific">Epilithonimonas bovis DSM 19482</name>
    <dbReference type="NCBI Taxonomy" id="1121284"/>
    <lineage>
        <taxon>Bacteria</taxon>
        <taxon>Pseudomonadati</taxon>
        <taxon>Bacteroidota</taxon>
        <taxon>Flavobacteriia</taxon>
        <taxon>Flavobacteriales</taxon>
        <taxon>Weeksellaceae</taxon>
        <taxon>Chryseobacterium group</taxon>
        <taxon>Epilithonimonas</taxon>
    </lineage>
</organism>